<keyword evidence="2 4" id="KW-0012">Acyltransferase</keyword>
<dbReference type="Pfam" id="PF00583">
    <property type="entry name" value="Acetyltransf_1"/>
    <property type="match status" value="2"/>
</dbReference>
<dbReference type="RefSeq" id="WP_075000575.1">
    <property type="nucleotide sequence ID" value="NZ_FOGO01000005.1"/>
</dbReference>
<dbReference type="PANTHER" id="PTHR43877:SF1">
    <property type="entry name" value="ACETYLTRANSFERASE"/>
    <property type="match status" value="1"/>
</dbReference>
<gene>
    <name evidence="4" type="ORF">SAMN05421870_105315</name>
</gene>
<dbReference type="PROSITE" id="PS51186">
    <property type="entry name" value="GNAT"/>
    <property type="match status" value="2"/>
</dbReference>
<dbReference type="EMBL" id="FOGO01000005">
    <property type="protein sequence ID" value="SER91908.1"/>
    <property type="molecule type" value="Genomic_DNA"/>
</dbReference>
<dbReference type="InterPro" id="IPR016181">
    <property type="entry name" value="Acyl_CoA_acyltransferase"/>
</dbReference>
<evidence type="ECO:0000256" key="1">
    <source>
        <dbReference type="ARBA" id="ARBA00022679"/>
    </source>
</evidence>
<dbReference type="Proteomes" id="UP000182841">
    <property type="component" value="Unassembled WGS sequence"/>
</dbReference>
<dbReference type="Gene3D" id="3.40.630.30">
    <property type="match status" value="1"/>
</dbReference>
<proteinExistence type="predicted"/>
<dbReference type="PANTHER" id="PTHR43877">
    <property type="entry name" value="AMINOALKYLPHOSPHONATE N-ACETYLTRANSFERASE-RELATED-RELATED"/>
    <property type="match status" value="1"/>
</dbReference>
<evidence type="ECO:0000313" key="4">
    <source>
        <dbReference type="EMBL" id="SER91908.1"/>
    </source>
</evidence>
<dbReference type="SUPFAM" id="SSF55729">
    <property type="entry name" value="Acyl-CoA N-acyltransferases (Nat)"/>
    <property type="match status" value="2"/>
</dbReference>
<name>A0A1H9T435_9ACTN</name>
<sequence>MTSRIRTFSADDPGDARSVAAVRRATIPYLVCTAETVAWEVAQAPAGQRRRLLVAEDADGTVTGCAEAGLVAGSVEPGQGFLHTAVPPGHRGRGTGSALVAAGEAYLAELAVRRVYSWVAADGHAAGFAERRGYARSRQAHFLGRVLDRAALPELPDPLPPGVTLHRVAEFADDLRPLYEADIECAADEPGDVPVGRAPYAQWLRHNWQRPDWNAELSSVALVDGRIAAYSVAQTDGVDRYWSGMTGTRRAFRGRGLARLAKLAALRRARAVGYRHAYTGNDATNEPMLAVNRRLGYAEVATEWRCVKRI</sequence>
<dbReference type="OrthoDB" id="4119890at2"/>
<dbReference type="InterPro" id="IPR050832">
    <property type="entry name" value="Bact_Acetyltransf"/>
</dbReference>
<accession>A0A1H9T435</accession>
<evidence type="ECO:0000313" key="5">
    <source>
        <dbReference type="Proteomes" id="UP000182841"/>
    </source>
</evidence>
<keyword evidence="5" id="KW-1185">Reference proteome</keyword>
<evidence type="ECO:0000259" key="3">
    <source>
        <dbReference type="PROSITE" id="PS51186"/>
    </source>
</evidence>
<dbReference type="STRING" id="943816.AN217_12285"/>
<feature type="domain" description="N-acetyltransferase" evidence="3">
    <location>
        <begin position="3"/>
        <end position="158"/>
    </location>
</feature>
<dbReference type="AlphaFoldDB" id="A0A1H9T435"/>
<feature type="domain" description="N-acetyltransferase" evidence="3">
    <location>
        <begin position="163"/>
        <end position="310"/>
    </location>
</feature>
<evidence type="ECO:0000256" key="2">
    <source>
        <dbReference type="ARBA" id="ARBA00023315"/>
    </source>
</evidence>
<dbReference type="GO" id="GO:0016747">
    <property type="term" value="F:acyltransferase activity, transferring groups other than amino-acyl groups"/>
    <property type="evidence" value="ECO:0007669"/>
    <property type="project" value="InterPro"/>
</dbReference>
<dbReference type="InterPro" id="IPR000182">
    <property type="entry name" value="GNAT_dom"/>
</dbReference>
<protein>
    <submittedName>
        <fullName evidence="4">L-amino acid N-acyltransferase YncA</fullName>
    </submittedName>
</protein>
<reference evidence="5" key="1">
    <citation type="submission" date="2016-10" db="EMBL/GenBank/DDBJ databases">
        <authorList>
            <person name="Varghese N."/>
            <person name="Submissions S."/>
        </authorList>
    </citation>
    <scope>NUCLEOTIDE SEQUENCE [LARGE SCALE GENOMIC DNA]</scope>
    <source>
        <strain evidence="5">CGMCC 4.6825</strain>
    </source>
</reference>
<organism evidence="4 5">
    <name type="scientific">Streptomyces qinglanensis</name>
    <dbReference type="NCBI Taxonomy" id="943816"/>
    <lineage>
        <taxon>Bacteria</taxon>
        <taxon>Bacillati</taxon>
        <taxon>Actinomycetota</taxon>
        <taxon>Actinomycetes</taxon>
        <taxon>Kitasatosporales</taxon>
        <taxon>Streptomycetaceae</taxon>
        <taxon>Streptomyces</taxon>
    </lineage>
</organism>
<dbReference type="CDD" id="cd04301">
    <property type="entry name" value="NAT_SF"/>
    <property type="match status" value="1"/>
</dbReference>
<keyword evidence="1 4" id="KW-0808">Transferase</keyword>